<dbReference type="PANTHER" id="PTHR46910">
    <property type="entry name" value="TRANSCRIPTION FACTOR PDR1"/>
    <property type="match status" value="1"/>
</dbReference>
<dbReference type="SMART" id="SM00906">
    <property type="entry name" value="Fungal_trans"/>
    <property type="match status" value="1"/>
</dbReference>
<keyword evidence="8" id="KW-0472">Membrane</keyword>
<keyword evidence="6" id="KW-0539">Nucleus</keyword>
<organism evidence="10 11">
    <name type="scientific">Penicillium bovifimosum</name>
    <dbReference type="NCBI Taxonomy" id="126998"/>
    <lineage>
        <taxon>Eukaryota</taxon>
        <taxon>Fungi</taxon>
        <taxon>Dikarya</taxon>
        <taxon>Ascomycota</taxon>
        <taxon>Pezizomycotina</taxon>
        <taxon>Eurotiomycetes</taxon>
        <taxon>Eurotiomycetidae</taxon>
        <taxon>Eurotiales</taxon>
        <taxon>Aspergillaceae</taxon>
        <taxon>Penicillium</taxon>
    </lineage>
</organism>
<keyword evidence="11" id="KW-1185">Reference proteome</keyword>
<keyword evidence="8" id="KW-0812">Transmembrane</keyword>
<dbReference type="GO" id="GO:0008270">
    <property type="term" value="F:zinc ion binding"/>
    <property type="evidence" value="ECO:0007669"/>
    <property type="project" value="InterPro"/>
</dbReference>
<feature type="region of interest" description="Disordered" evidence="7">
    <location>
        <begin position="83"/>
        <end position="111"/>
    </location>
</feature>
<evidence type="ECO:0000313" key="10">
    <source>
        <dbReference type="EMBL" id="KAJ5124123.1"/>
    </source>
</evidence>
<dbReference type="InterPro" id="IPR036864">
    <property type="entry name" value="Zn2-C6_fun-type_DNA-bd_sf"/>
</dbReference>
<dbReference type="EMBL" id="JAPQKL010000006">
    <property type="protein sequence ID" value="KAJ5124123.1"/>
    <property type="molecule type" value="Genomic_DNA"/>
</dbReference>
<dbReference type="PANTHER" id="PTHR46910:SF3">
    <property type="entry name" value="HALOTOLERANCE PROTEIN 9-RELATED"/>
    <property type="match status" value="1"/>
</dbReference>
<feature type="compositionally biased region" description="Polar residues" evidence="7">
    <location>
        <begin position="149"/>
        <end position="162"/>
    </location>
</feature>
<keyword evidence="4" id="KW-0238">DNA-binding</keyword>
<dbReference type="CDD" id="cd12148">
    <property type="entry name" value="fungal_TF_MHR"/>
    <property type="match status" value="1"/>
</dbReference>
<dbReference type="GO" id="GO:0005634">
    <property type="term" value="C:nucleus"/>
    <property type="evidence" value="ECO:0007669"/>
    <property type="project" value="UniProtKB-SubCell"/>
</dbReference>
<keyword evidence="2" id="KW-0479">Metal-binding</keyword>
<evidence type="ECO:0000256" key="2">
    <source>
        <dbReference type="ARBA" id="ARBA00022723"/>
    </source>
</evidence>
<comment type="subcellular location">
    <subcellularLocation>
        <location evidence="1">Nucleus</location>
    </subcellularLocation>
</comment>
<evidence type="ECO:0000256" key="6">
    <source>
        <dbReference type="ARBA" id="ARBA00023242"/>
    </source>
</evidence>
<dbReference type="InterPro" id="IPR050987">
    <property type="entry name" value="AtrR-like"/>
</dbReference>
<evidence type="ECO:0000256" key="3">
    <source>
        <dbReference type="ARBA" id="ARBA00023015"/>
    </source>
</evidence>
<reference evidence="10" key="2">
    <citation type="journal article" date="2023" name="IMA Fungus">
        <title>Comparative genomic study of the Penicillium genus elucidates a diverse pangenome and 15 lateral gene transfer events.</title>
        <authorList>
            <person name="Petersen C."/>
            <person name="Sorensen T."/>
            <person name="Nielsen M.R."/>
            <person name="Sondergaard T.E."/>
            <person name="Sorensen J.L."/>
            <person name="Fitzpatrick D.A."/>
            <person name="Frisvad J.C."/>
            <person name="Nielsen K.L."/>
        </authorList>
    </citation>
    <scope>NUCLEOTIDE SEQUENCE</scope>
    <source>
        <strain evidence="10">IBT 22155</strain>
    </source>
</reference>
<protein>
    <submittedName>
        <fullName evidence="10">Transcriptional regulator family: Fungal Specific TF</fullName>
    </submittedName>
</protein>
<sequence length="726" mass="81655">MSAVMRLVSYSQGTLDIHWSRTPVLHFQAARTNAHLNPLQVKCDRQVPCVNCVDADVECLRTRQTRVHRPRVSRLEALTRRLAKLEEGRSKEPKEYATSHTTSSASSSSSANLMSINEALEMHKRHRVYEPHDAAPLQPPASKRRKSKTVAQQHVHSPGSTHHVSEAREYIEHELQCNPTLSEDRRTALESARKFVGQLSNPTLQWEGTAAMDEVDVQESLEAPTLTSELLYMMLPGPDRITSPHGTVSWPDHISDRTLEQMGLAIIERTESEQVLQHYRLTVWVKAMGCISKMGPLITSDSLRIHFRTLKKRYEASAIEILNQLPLAAAPSLLLLQSILSAARLMQYRGNMSRCWMLTALASRMIVALNYHSITNISSRTEIEGNIHACVYTCYHFDKTLSLLLLRPPSLPDLKVRPVQLIHIDPDLPTSAMIKGMVEYSELKSALLDILLDTKAIGDAEKEIILSDLVARAHVIHANMQMSRRHQEQQFAQSWSHLRREWLAMDFSYYSLLTTIFRARSSVLKSRLVCENSREALTTLRALQEEFSSHLNTIDSYPYFLTWTMLLCPLAPFFALFCNVIATSNERDFDMMKNITDDLHQFAEANASIGKLYKLFSLFLDLCAPLVKGTSGGLRSEQPVAVLSGGDMVGNSEGQVGSYPDILGRAMDQGIDSLRGAGISTATRPAEGWDDSLVWELFDNQPSLGWAESELWSAMTQFDDTQNVDV</sequence>
<dbReference type="GO" id="GO:0000981">
    <property type="term" value="F:DNA-binding transcription factor activity, RNA polymerase II-specific"/>
    <property type="evidence" value="ECO:0007669"/>
    <property type="project" value="InterPro"/>
</dbReference>
<feature type="compositionally biased region" description="Basic and acidic residues" evidence="7">
    <location>
        <begin position="83"/>
        <end position="97"/>
    </location>
</feature>
<keyword evidence="5" id="KW-0804">Transcription</keyword>
<accession>A0A9W9GM97</accession>
<keyword evidence="8" id="KW-1133">Transmembrane helix</keyword>
<evidence type="ECO:0000256" key="4">
    <source>
        <dbReference type="ARBA" id="ARBA00023125"/>
    </source>
</evidence>
<name>A0A9W9GM97_9EURO</name>
<feature type="compositionally biased region" description="Low complexity" evidence="7">
    <location>
        <begin position="98"/>
        <end position="111"/>
    </location>
</feature>
<dbReference type="GO" id="GO:0006351">
    <property type="term" value="P:DNA-templated transcription"/>
    <property type="evidence" value="ECO:0007669"/>
    <property type="project" value="InterPro"/>
</dbReference>
<evidence type="ECO:0000256" key="7">
    <source>
        <dbReference type="SAM" id="MobiDB-lite"/>
    </source>
</evidence>
<dbReference type="GeneID" id="81407862"/>
<reference evidence="10" key="1">
    <citation type="submission" date="2022-11" db="EMBL/GenBank/DDBJ databases">
        <authorList>
            <person name="Petersen C."/>
        </authorList>
    </citation>
    <scope>NUCLEOTIDE SEQUENCE</scope>
    <source>
        <strain evidence="10">IBT 22155</strain>
    </source>
</reference>
<dbReference type="GO" id="GO:0003677">
    <property type="term" value="F:DNA binding"/>
    <property type="evidence" value="ECO:0007669"/>
    <property type="project" value="UniProtKB-KW"/>
</dbReference>
<evidence type="ECO:0000256" key="1">
    <source>
        <dbReference type="ARBA" id="ARBA00004123"/>
    </source>
</evidence>
<feature type="transmembrane region" description="Helical" evidence="8">
    <location>
        <begin position="557"/>
        <end position="582"/>
    </location>
</feature>
<evidence type="ECO:0000313" key="11">
    <source>
        <dbReference type="Proteomes" id="UP001149079"/>
    </source>
</evidence>
<dbReference type="Gene3D" id="4.10.240.10">
    <property type="entry name" value="Zn(2)-C6 fungal-type DNA-binding domain"/>
    <property type="match status" value="1"/>
</dbReference>
<gene>
    <name evidence="10" type="ORF">N7515_007948</name>
</gene>
<evidence type="ECO:0000259" key="9">
    <source>
        <dbReference type="SMART" id="SM00906"/>
    </source>
</evidence>
<comment type="caution">
    <text evidence="10">The sequence shown here is derived from an EMBL/GenBank/DDBJ whole genome shotgun (WGS) entry which is preliminary data.</text>
</comment>
<evidence type="ECO:0000256" key="8">
    <source>
        <dbReference type="SAM" id="Phobius"/>
    </source>
</evidence>
<dbReference type="Proteomes" id="UP001149079">
    <property type="component" value="Unassembled WGS sequence"/>
</dbReference>
<dbReference type="InterPro" id="IPR007219">
    <property type="entry name" value="XnlR_reg_dom"/>
</dbReference>
<feature type="domain" description="Xylanolytic transcriptional activator regulatory" evidence="9">
    <location>
        <begin position="355"/>
        <end position="427"/>
    </location>
</feature>
<feature type="region of interest" description="Disordered" evidence="7">
    <location>
        <begin position="133"/>
        <end position="163"/>
    </location>
</feature>
<dbReference type="AlphaFoldDB" id="A0A9W9GM97"/>
<proteinExistence type="predicted"/>
<dbReference type="OrthoDB" id="39175at2759"/>
<dbReference type="RefSeq" id="XP_056518522.1">
    <property type="nucleotide sequence ID" value="XM_056668692.1"/>
</dbReference>
<dbReference type="Pfam" id="PF04082">
    <property type="entry name" value="Fungal_trans"/>
    <property type="match status" value="1"/>
</dbReference>
<evidence type="ECO:0000256" key="5">
    <source>
        <dbReference type="ARBA" id="ARBA00023163"/>
    </source>
</evidence>
<keyword evidence="3" id="KW-0805">Transcription regulation</keyword>